<organism evidence="3 4">
    <name type="scientific">Candidatus Taylorbacteria bacterium RIFOXYD2_FULL_36_9</name>
    <dbReference type="NCBI Taxonomy" id="1802338"/>
    <lineage>
        <taxon>Bacteria</taxon>
        <taxon>Candidatus Tayloriibacteriota</taxon>
    </lineage>
</organism>
<evidence type="ECO:0000313" key="3">
    <source>
        <dbReference type="EMBL" id="OHA46994.1"/>
    </source>
</evidence>
<dbReference type="AlphaFoldDB" id="A0A1G2PF75"/>
<keyword evidence="1" id="KW-0812">Transmembrane</keyword>
<accession>A0A1G2PF75</accession>
<reference evidence="3 4" key="1">
    <citation type="journal article" date="2016" name="Nat. Commun.">
        <title>Thousands of microbial genomes shed light on interconnected biogeochemical processes in an aquifer system.</title>
        <authorList>
            <person name="Anantharaman K."/>
            <person name="Brown C.T."/>
            <person name="Hug L.A."/>
            <person name="Sharon I."/>
            <person name="Castelle C.J."/>
            <person name="Probst A.J."/>
            <person name="Thomas B.C."/>
            <person name="Singh A."/>
            <person name="Wilkins M.J."/>
            <person name="Karaoz U."/>
            <person name="Brodie E.L."/>
            <person name="Williams K.H."/>
            <person name="Hubbard S.S."/>
            <person name="Banfield J.F."/>
        </authorList>
    </citation>
    <scope>NUCLEOTIDE SEQUENCE [LARGE SCALE GENOMIC DNA]</scope>
</reference>
<dbReference type="STRING" id="1802338.A2541_01070"/>
<dbReference type="EMBL" id="MHSQ01000022">
    <property type="protein sequence ID" value="OHA46994.1"/>
    <property type="molecule type" value="Genomic_DNA"/>
</dbReference>
<evidence type="ECO:0000313" key="4">
    <source>
        <dbReference type="Proteomes" id="UP000176965"/>
    </source>
</evidence>
<dbReference type="Proteomes" id="UP000176965">
    <property type="component" value="Unassembled WGS sequence"/>
</dbReference>
<feature type="transmembrane region" description="Helical" evidence="1">
    <location>
        <begin position="38"/>
        <end position="58"/>
    </location>
</feature>
<evidence type="ECO:0000256" key="1">
    <source>
        <dbReference type="SAM" id="Phobius"/>
    </source>
</evidence>
<keyword evidence="1" id="KW-0472">Membrane</keyword>
<comment type="caution">
    <text evidence="3">The sequence shown here is derived from an EMBL/GenBank/DDBJ whole genome shotgun (WGS) entry which is preliminary data.</text>
</comment>
<proteinExistence type="predicted"/>
<dbReference type="InterPro" id="IPR043993">
    <property type="entry name" value="T4SS_pilin"/>
</dbReference>
<keyword evidence="2" id="KW-0732">Signal</keyword>
<name>A0A1G2PF75_9BACT</name>
<feature type="chain" id="PRO_5009583888" description="DUF5671 domain-containing protein" evidence="2">
    <location>
        <begin position="23"/>
        <end position="125"/>
    </location>
</feature>
<dbReference type="Pfam" id="PF18895">
    <property type="entry name" value="T4SS_pilin"/>
    <property type="match status" value="1"/>
</dbReference>
<gene>
    <name evidence="3" type="ORF">A2541_01070</name>
</gene>
<protein>
    <recommendedName>
        <fullName evidence="5">DUF5671 domain-containing protein</fullName>
    </recommendedName>
</protein>
<feature type="signal peptide" evidence="2">
    <location>
        <begin position="1"/>
        <end position="22"/>
    </location>
</feature>
<evidence type="ECO:0000256" key="2">
    <source>
        <dbReference type="SAM" id="SignalP"/>
    </source>
</evidence>
<feature type="transmembrane region" description="Helical" evidence="1">
    <location>
        <begin position="79"/>
        <end position="99"/>
    </location>
</feature>
<sequence>MKKILISFVTVSSFSLPFLALAAGPDLGYLGKLIIETTSLLRSILVLLVSLAVVWFIWNVVRYSMSKDLEKKGEAKDQMIWGIVAIAVIVSIWGLVALLQRAFLGNEGASRAPSNFEQMIPGGKI</sequence>
<keyword evidence="1" id="KW-1133">Transmembrane helix</keyword>
<evidence type="ECO:0008006" key="5">
    <source>
        <dbReference type="Google" id="ProtNLM"/>
    </source>
</evidence>